<dbReference type="EMBL" id="LGRX02015088">
    <property type="protein sequence ID" value="KAK3263749.1"/>
    <property type="molecule type" value="Genomic_DNA"/>
</dbReference>
<dbReference type="SMART" id="SM00100">
    <property type="entry name" value="cNMP"/>
    <property type="match status" value="1"/>
</dbReference>
<dbReference type="InterPro" id="IPR018490">
    <property type="entry name" value="cNMP-bd_dom_sf"/>
</dbReference>
<proteinExistence type="predicted"/>
<dbReference type="InterPro" id="IPR050397">
    <property type="entry name" value="Env_Response_Regulators"/>
</dbReference>
<feature type="compositionally biased region" description="Acidic residues" evidence="1">
    <location>
        <begin position="234"/>
        <end position="248"/>
    </location>
</feature>
<gene>
    <name evidence="3" type="ORF">CYMTET_27467</name>
</gene>
<feature type="region of interest" description="Disordered" evidence="1">
    <location>
        <begin position="564"/>
        <end position="593"/>
    </location>
</feature>
<evidence type="ECO:0000313" key="4">
    <source>
        <dbReference type="Proteomes" id="UP001190700"/>
    </source>
</evidence>
<feature type="region of interest" description="Disordered" evidence="1">
    <location>
        <begin position="179"/>
        <end position="248"/>
    </location>
</feature>
<evidence type="ECO:0000259" key="2">
    <source>
        <dbReference type="PROSITE" id="PS50042"/>
    </source>
</evidence>
<sequence>MPRRPVWSKAVAGQARYWSGAAVTEMQRYFLMRSSQQHIGSQWMGGRSFIINYANPFDAVRLASVYATEYAELAVLSESGLNDLAERDPFLAVKMYRRIGETVIDECISHQKKLLQTAELTKKLFGRAKTSSRPDDSADLRLPILDPQQVVCTTVALPNHIKDGDAFESAETDLTTWFKPAATGSDGHQHHGGDTGEVPAEGTGGSGVVNGVGKEKQLPPSRRHSMFQRTRGDSDDDDGEQADADEEARELRTYQEELQRLRRVVVKSTARWQNCRKERNHEGIQVYLRKYNKGATRFFEGVPSLGLELKQPLYSVEKRLELLQYAFSFAPFFRDFSCEEAAILADEINLVRVEEGEMIAEAGTEVDFCGLLVSGRVKIKYHERQGAEEKTFTTRLFPGQLICPACVFLQRVALVTATCDTTNCIVGRIELQRIPEISRRSPALGVKLMKVLTEGALEAVYTQADFRPIMCRALRVVMEESRDTMPKDERLRMVSLTLRDCPFIKQTYLNDRDLVMEVLATHLHVVNVRENEYVLRRGDPLPAAAFLLWGTALLVNDCSRSPQKEGAGLADATNSDSDDSDASSNPQKGAAQATQFEPGDLMGDEAFIMHGLLGRSVQSEQVRAVTNATIGYLTHAALMDMNCAQPKLTQRIFTTMVRKYINTVYRSGNTDASRLSGARVLEQTLPNAPEAKKRSPLADALKPPKSDLDTRIKVSLETSLRTMGAVKLPSDPDFTHRRLRQLRLAGSGAQLWAELDDRDLRDVAQELSLVQVNALPPAEAGEPAALRCRALVKKQTACTCVAIVLRGRAEWVMEPKELRVKQKVCEIRPGELIAEVPALLGLAHIGEVTIGEDIVLLGLLSIHQLQSLASRNRTLAVKLMRLLVQGAMRKARELRCAPRARPPPPKALFLFCRLNRPLSPPPPPIIALRSRQLFGRGHLHQECPDVTFANLRATSRVLIDSASGDWSR</sequence>
<dbReference type="Proteomes" id="UP001190700">
    <property type="component" value="Unassembled WGS sequence"/>
</dbReference>
<accession>A0AAE0KX63</accession>
<dbReference type="PANTHER" id="PTHR24567">
    <property type="entry name" value="CRP FAMILY TRANSCRIPTIONAL REGULATORY PROTEIN"/>
    <property type="match status" value="1"/>
</dbReference>
<organism evidence="3 4">
    <name type="scientific">Cymbomonas tetramitiformis</name>
    <dbReference type="NCBI Taxonomy" id="36881"/>
    <lineage>
        <taxon>Eukaryota</taxon>
        <taxon>Viridiplantae</taxon>
        <taxon>Chlorophyta</taxon>
        <taxon>Pyramimonadophyceae</taxon>
        <taxon>Pyramimonadales</taxon>
        <taxon>Pyramimonadaceae</taxon>
        <taxon>Cymbomonas</taxon>
    </lineage>
</organism>
<dbReference type="InterPro" id="IPR014710">
    <property type="entry name" value="RmlC-like_jellyroll"/>
</dbReference>
<protein>
    <recommendedName>
        <fullName evidence="2">Cyclic nucleotide-binding domain-containing protein</fullName>
    </recommendedName>
</protein>
<dbReference type="PROSITE" id="PS50042">
    <property type="entry name" value="CNMP_BINDING_3"/>
    <property type="match status" value="1"/>
</dbReference>
<dbReference type="CDD" id="cd00038">
    <property type="entry name" value="CAP_ED"/>
    <property type="match status" value="1"/>
</dbReference>
<dbReference type="GO" id="GO:0003700">
    <property type="term" value="F:DNA-binding transcription factor activity"/>
    <property type="evidence" value="ECO:0007669"/>
    <property type="project" value="TreeGrafter"/>
</dbReference>
<name>A0AAE0KX63_9CHLO</name>
<evidence type="ECO:0000256" key="1">
    <source>
        <dbReference type="SAM" id="MobiDB-lite"/>
    </source>
</evidence>
<dbReference type="Gene3D" id="2.60.120.10">
    <property type="entry name" value="Jelly Rolls"/>
    <property type="match status" value="2"/>
</dbReference>
<dbReference type="GO" id="GO:0005829">
    <property type="term" value="C:cytosol"/>
    <property type="evidence" value="ECO:0007669"/>
    <property type="project" value="TreeGrafter"/>
</dbReference>
<dbReference type="AlphaFoldDB" id="A0AAE0KX63"/>
<dbReference type="InterPro" id="IPR000595">
    <property type="entry name" value="cNMP-bd_dom"/>
</dbReference>
<dbReference type="SUPFAM" id="SSF51206">
    <property type="entry name" value="cAMP-binding domain-like"/>
    <property type="match status" value="3"/>
</dbReference>
<feature type="region of interest" description="Disordered" evidence="1">
    <location>
        <begin position="686"/>
        <end position="705"/>
    </location>
</feature>
<feature type="domain" description="Cyclic nucleotide-binding" evidence="2">
    <location>
        <begin position="332"/>
        <end position="434"/>
    </location>
</feature>
<evidence type="ECO:0000313" key="3">
    <source>
        <dbReference type="EMBL" id="KAK3263749.1"/>
    </source>
</evidence>
<keyword evidence="4" id="KW-1185">Reference proteome</keyword>
<dbReference type="PANTHER" id="PTHR24567:SF26">
    <property type="entry name" value="REGULATORY PROTEIN YEIL"/>
    <property type="match status" value="1"/>
</dbReference>
<reference evidence="3 4" key="1">
    <citation type="journal article" date="2015" name="Genome Biol. Evol.">
        <title>Comparative Genomics of a Bacterivorous Green Alga Reveals Evolutionary Causalities and Consequences of Phago-Mixotrophic Mode of Nutrition.</title>
        <authorList>
            <person name="Burns J.A."/>
            <person name="Paasch A."/>
            <person name="Narechania A."/>
            <person name="Kim E."/>
        </authorList>
    </citation>
    <scope>NUCLEOTIDE SEQUENCE [LARGE SCALE GENOMIC DNA]</scope>
    <source>
        <strain evidence="3 4">PLY_AMNH</strain>
    </source>
</reference>
<comment type="caution">
    <text evidence="3">The sequence shown here is derived from an EMBL/GenBank/DDBJ whole genome shotgun (WGS) entry which is preliminary data.</text>
</comment>